<feature type="compositionally biased region" description="Polar residues" evidence="1">
    <location>
        <begin position="180"/>
        <end position="192"/>
    </location>
</feature>
<feature type="compositionally biased region" description="Polar residues" evidence="1">
    <location>
        <begin position="60"/>
        <end position="72"/>
    </location>
</feature>
<sequence>MNRLLQSFVHFDQPPADTQPPPPRSNGAPSGPPSYSGFNAPPPSMPVSDDQYETLDLDSIGSNHQQPQSTPGQYIGHPAAASHPPQYQQYQQQAPSYQHASTHSFFDQQPHQVQSEASQNYATHHNAPSSSSSNTYAYEQTQATPVSSSSYHYHEEPAPPAADLFGSSDATTADDFYSAAPTSSATYETQPFYQHETHSHHQYEAEPQYQQDDRPFSQSHEPSSAADIFGASYPSSEAPASEEWTAYSASAQVPSDHREPAADLFGSPVTESPAFITSKPPPSPVDAFSTPATAPTSASTTVTTPPRSPRLSTPKQLRSPSKPPRSPTSKSPGKTSPFGMSCVAAALPSSIAEPPMLPEPPRSNRSIAEPPRSNRSIAEPPRSNSGELTMQLMLQYKKMAERLEAEKNELLGILTAQADQFYAMQAYIDQLLEEKKAWEEKALKART</sequence>
<feature type="compositionally biased region" description="Low complexity" evidence="1">
    <location>
        <begin position="289"/>
        <end position="320"/>
    </location>
</feature>
<gene>
    <name evidence="2" type="ORF">Ae201684_005052</name>
</gene>
<feature type="compositionally biased region" description="Low complexity" evidence="1">
    <location>
        <begin position="77"/>
        <end position="101"/>
    </location>
</feature>
<name>A0A6G0XG92_9STRA</name>
<dbReference type="Proteomes" id="UP000481153">
    <property type="component" value="Unassembled WGS sequence"/>
</dbReference>
<feature type="region of interest" description="Disordered" evidence="1">
    <location>
        <begin position="1"/>
        <end position="386"/>
    </location>
</feature>
<feature type="compositionally biased region" description="Polar residues" evidence="1">
    <location>
        <begin position="102"/>
        <end position="151"/>
    </location>
</feature>
<feature type="compositionally biased region" description="Low complexity" evidence="1">
    <location>
        <begin position="231"/>
        <end position="243"/>
    </location>
</feature>
<keyword evidence="3" id="KW-1185">Reference proteome</keyword>
<organism evidence="2 3">
    <name type="scientific">Aphanomyces euteiches</name>
    <dbReference type="NCBI Taxonomy" id="100861"/>
    <lineage>
        <taxon>Eukaryota</taxon>
        <taxon>Sar</taxon>
        <taxon>Stramenopiles</taxon>
        <taxon>Oomycota</taxon>
        <taxon>Saprolegniomycetes</taxon>
        <taxon>Saprolegniales</taxon>
        <taxon>Verrucalvaceae</taxon>
        <taxon>Aphanomyces</taxon>
    </lineage>
</organism>
<dbReference type="EMBL" id="VJMJ01000065">
    <property type="protein sequence ID" value="KAF0739275.1"/>
    <property type="molecule type" value="Genomic_DNA"/>
</dbReference>
<protein>
    <submittedName>
        <fullName evidence="2">Uncharacterized protein</fullName>
    </submittedName>
</protein>
<evidence type="ECO:0000256" key="1">
    <source>
        <dbReference type="SAM" id="MobiDB-lite"/>
    </source>
</evidence>
<evidence type="ECO:0000313" key="2">
    <source>
        <dbReference type="EMBL" id="KAF0739275.1"/>
    </source>
</evidence>
<accession>A0A6G0XG92</accession>
<dbReference type="VEuPathDB" id="FungiDB:AeMF1_017337"/>
<comment type="caution">
    <text evidence="2">The sequence shown here is derived from an EMBL/GenBank/DDBJ whole genome shotgun (WGS) entry which is preliminary data.</text>
</comment>
<feature type="compositionally biased region" description="Low complexity" evidence="1">
    <location>
        <begin position="327"/>
        <end position="337"/>
    </location>
</feature>
<proteinExistence type="predicted"/>
<evidence type="ECO:0000313" key="3">
    <source>
        <dbReference type="Proteomes" id="UP000481153"/>
    </source>
</evidence>
<reference evidence="2 3" key="1">
    <citation type="submission" date="2019-07" db="EMBL/GenBank/DDBJ databases">
        <title>Genomics analysis of Aphanomyces spp. identifies a new class of oomycete effector associated with host adaptation.</title>
        <authorList>
            <person name="Gaulin E."/>
        </authorList>
    </citation>
    <scope>NUCLEOTIDE SEQUENCE [LARGE SCALE GENOMIC DNA]</scope>
    <source>
        <strain evidence="2 3">ATCC 201684</strain>
    </source>
</reference>
<feature type="compositionally biased region" description="Basic and acidic residues" evidence="1">
    <location>
        <begin position="195"/>
        <end position="204"/>
    </location>
</feature>
<dbReference type="AlphaFoldDB" id="A0A6G0XG92"/>